<dbReference type="AlphaFoldDB" id="A0A645HJT6"/>
<feature type="region of interest" description="Disordered" evidence="1">
    <location>
        <begin position="1"/>
        <end position="20"/>
    </location>
</feature>
<sequence>MCGESESESESNPNPNSTREAAFDAFWNAYPKKVGKEAARKAFSKVHVPSDTLIAAIEAQKRSPQWAKDNGQYIPYPAKWLNQGYWENEPLAPKETQGFVYDYGDCEGSL</sequence>
<evidence type="ECO:0000313" key="2">
    <source>
        <dbReference type="EMBL" id="MPN36404.1"/>
    </source>
</evidence>
<dbReference type="EMBL" id="VSSQ01090518">
    <property type="protein sequence ID" value="MPN36404.1"/>
    <property type="molecule type" value="Genomic_DNA"/>
</dbReference>
<proteinExistence type="predicted"/>
<accession>A0A645HJT6</accession>
<evidence type="ECO:0000256" key="1">
    <source>
        <dbReference type="SAM" id="MobiDB-lite"/>
    </source>
</evidence>
<comment type="caution">
    <text evidence="2">The sequence shown here is derived from an EMBL/GenBank/DDBJ whole genome shotgun (WGS) entry which is preliminary data.</text>
</comment>
<organism evidence="2">
    <name type="scientific">bioreactor metagenome</name>
    <dbReference type="NCBI Taxonomy" id="1076179"/>
    <lineage>
        <taxon>unclassified sequences</taxon>
        <taxon>metagenomes</taxon>
        <taxon>ecological metagenomes</taxon>
    </lineage>
</organism>
<reference evidence="2" key="1">
    <citation type="submission" date="2019-08" db="EMBL/GenBank/DDBJ databases">
        <authorList>
            <person name="Kucharzyk K."/>
            <person name="Murdoch R.W."/>
            <person name="Higgins S."/>
            <person name="Loffler F."/>
        </authorList>
    </citation>
    <scope>NUCLEOTIDE SEQUENCE</scope>
</reference>
<protein>
    <submittedName>
        <fullName evidence="2">Uncharacterized protein</fullName>
    </submittedName>
</protein>
<gene>
    <name evidence="2" type="ORF">SDC9_183913</name>
</gene>
<name>A0A645HJT6_9ZZZZ</name>